<dbReference type="EMBL" id="JAFHKJ010000054">
    <property type="protein sequence ID" value="MBN2976824.1"/>
    <property type="molecule type" value="Genomic_DNA"/>
</dbReference>
<dbReference type="Proteomes" id="UP001154860">
    <property type="component" value="Unassembled WGS sequence"/>
</dbReference>
<dbReference type="AlphaFoldDB" id="A0A9X0YCJ9"/>
<feature type="region of interest" description="Disordered" evidence="1">
    <location>
        <begin position="18"/>
        <end position="46"/>
    </location>
</feature>
<feature type="compositionally biased region" description="Basic residues" evidence="1">
    <location>
        <begin position="33"/>
        <end position="43"/>
    </location>
</feature>
<reference evidence="2 3" key="1">
    <citation type="journal article" date="2021" name="Int. J. Syst. Evol. Microbiol.">
        <title>Pseudomonas lactucae sp. nov., a pathogen causing bacterial rot of lettuce in Japan.</title>
        <authorList>
            <person name="Sawada H."/>
            <person name="Fujikawa T."/>
            <person name="Satou M."/>
        </authorList>
    </citation>
    <scope>NUCLEOTIDE SEQUENCE [LARGE SCALE GENOMIC DNA]</scope>
    <source>
        <strain evidence="2 3">MAFF 301381</strain>
    </source>
</reference>
<keyword evidence="3" id="KW-1185">Reference proteome</keyword>
<evidence type="ECO:0000313" key="3">
    <source>
        <dbReference type="Proteomes" id="UP001154860"/>
    </source>
</evidence>
<evidence type="ECO:0000256" key="1">
    <source>
        <dbReference type="SAM" id="MobiDB-lite"/>
    </source>
</evidence>
<reference evidence="2 3" key="2">
    <citation type="journal article" date="2023" name="Plant Pathol.">
        <title>Dismantling and reorganizing Pseudomonas marginalis sensu#lato.</title>
        <authorList>
            <person name="Sawada H."/>
            <person name="Fujikawa T."/>
            <person name="Satou M."/>
        </authorList>
    </citation>
    <scope>NUCLEOTIDE SEQUENCE [LARGE SCALE GENOMIC DNA]</scope>
    <source>
        <strain evidence="2 3">MAFF 301381</strain>
    </source>
</reference>
<proteinExistence type="predicted"/>
<organism evidence="2 3">
    <name type="scientific">Pseudomonas lactucae</name>
    <dbReference type="NCBI Taxonomy" id="2813360"/>
    <lineage>
        <taxon>Bacteria</taxon>
        <taxon>Pseudomonadati</taxon>
        <taxon>Pseudomonadota</taxon>
        <taxon>Gammaproteobacteria</taxon>
        <taxon>Pseudomonadales</taxon>
        <taxon>Pseudomonadaceae</taxon>
        <taxon>Pseudomonas</taxon>
    </lineage>
</organism>
<name>A0A9X0YCJ9_9PSED</name>
<sequence>MQSATPFVLHLAPGTAAANQDFDNTQDTLRDKPKAKRGPKPKVRPNPQAHLIRMAMASGLSFIDDAVMAGVYIGVSSSNGKLNVRPRHVRKVICLDTISTAEILPRFLNNHCEPITERTAQYLAAAARIAIGSIERHLNKHPLLKRRLQAKWDQHQHYVDDWDFELDFAMHSDGDWHNWDAA</sequence>
<evidence type="ECO:0000313" key="2">
    <source>
        <dbReference type="EMBL" id="MBN2976824.1"/>
    </source>
</evidence>
<protein>
    <submittedName>
        <fullName evidence="2">Uncharacterized protein</fullName>
    </submittedName>
</protein>
<accession>A0A9X0YCJ9</accession>
<feature type="compositionally biased region" description="Polar residues" evidence="1">
    <location>
        <begin position="18"/>
        <end position="27"/>
    </location>
</feature>
<comment type="caution">
    <text evidence="2">The sequence shown here is derived from an EMBL/GenBank/DDBJ whole genome shotgun (WGS) entry which is preliminary data.</text>
</comment>
<gene>
    <name evidence="2" type="ORF">JWR99_12975</name>
</gene>
<dbReference type="RefSeq" id="WP_205489970.1">
    <property type="nucleotide sequence ID" value="NZ_JAFHKI010000052.1"/>
</dbReference>